<evidence type="ECO:0000313" key="1">
    <source>
        <dbReference type="EMBL" id="KAJ9077665.1"/>
    </source>
</evidence>
<name>A0ACC2TSC6_9FUNG</name>
<sequence>MSVSASGKRYAFGILLLLGVVFLWVGSSFLIDNIFAKQKFDKPFFLTYFNTGTFSLFLLIRFSQRLLMKWTSNAEKNGKSSSLVVAPEKAFDKLNVEEAFGTNAEVTSAPA</sequence>
<dbReference type="Proteomes" id="UP001165960">
    <property type="component" value="Unassembled WGS sequence"/>
</dbReference>
<organism evidence="1 2">
    <name type="scientific">Entomophthora muscae</name>
    <dbReference type="NCBI Taxonomy" id="34485"/>
    <lineage>
        <taxon>Eukaryota</taxon>
        <taxon>Fungi</taxon>
        <taxon>Fungi incertae sedis</taxon>
        <taxon>Zoopagomycota</taxon>
        <taxon>Entomophthoromycotina</taxon>
        <taxon>Entomophthoromycetes</taxon>
        <taxon>Entomophthorales</taxon>
        <taxon>Entomophthoraceae</taxon>
        <taxon>Entomophthora</taxon>
    </lineage>
</organism>
<evidence type="ECO:0000313" key="2">
    <source>
        <dbReference type="Proteomes" id="UP001165960"/>
    </source>
</evidence>
<accession>A0ACC2TSC6</accession>
<reference evidence="1" key="1">
    <citation type="submission" date="2022-04" db="EMBL/GenBank/DDBJ databases">
        <title>Genome of the entomopathogenic fungus Entomophthora muscae.</title>
        <authorList>
            <person name="Elya C."/>
            <person name="Lovett B.R."/>
            <person name="Lee E."/>
            <person name="Macias A.M."/>
            <person name="Hajek A.E."/>
            <person name="De Bivort B.L."/>
            <person name="Kasson M.T."/>
            <person name="De Fine Licht H.H."/>
            <person name="Stajich J.E."/>
        </authorList>
    </citation>
    <scope>NUCLEOTIDE SEQUENCE</scope>
    <source>
        <strain evidence="1">Berkeley</strain>
    </source>
</reference>
<gene>
    <name evidence="1" type="ORF">DSO57_1014478</name>
</gene>
<keyword evidence="2" id="KW-1185">Reference proteome</keyword>
<proteinExistence type="predicted"/>
<comment type="caution">
    <text evidence="1">The sequence shown here is derived from an EMBL/GenBank/DDBJ whole genome shotgun (WGS) entry which is preliminary data.</text>
</comment>
<protein>
    <submittedName>
        <fullName evidence="1">Uncharacterized protein</fullName>
    </submittedName>
</protein>
<dbReference type="EMBL" id="QTSX02002185">
    <property type="protein sequence ID" value="KAJ9077665.1"/>
    <property type="molecule type" value="Genomic_DNA"/>
</dbReference>